<name>A0A4U1MHI4_9BACL</name>
<accession>A0A4U1MHI4</accession>
<dbReference type="PANTHER" id="PTHR40050:SF1">
    <property type="entry name" value="INNER SPORE COAT PROTEIN H"/>
    <property type="match status" value="1"/>
</dbReference>
<dbReference type="OrthoDB" id="3235126at2"/>
<proteinExistence type="predicted"/>
<dbReference type="RefSeq" id="WP_136946534.1">
    <property type="nucleotide sequence ID" value="NZ_SWFM01000002.1"/>
</dbReference>
<dbReference type="AlphaFoldDB" id="A0A4U1MHI4"/>
<reference evidence="1 2" key="1">
    <citation type="submission" date="2019-04" db="EMBL/GenBank/DDBJ databases">
        <title>Genome sequence of Bacillus hwajinpoensis strain Y2.</title>
        <authorList>
            <person name="Fair J.L."/>
            <person name="Maclea K.S."/>
        </authorList>
    </citation>
    <scope>NUCLEOTIDE SEQUENCE [LARGE SCALE GENOMIC DNA]</scope>
    <source>
        <strain evidence="1 2">Y2</strain>
    </source>
</reference>
<evidence type="ECO:0000313" key="2">
    <source>
        <dbReference type="Proteomes" id="UP000310541"/>
    </source>
</evidence>
<dbReference type="EMBL" id="SWFM01000002">
    <property type="protein sequence ID" value="TKD70453.1"/>
    <property type="molecule type" value="Genomic_DNA"/>
</dbReference>
<dbReference type="Proteomes" id="UP000310541">
    <property type="component" value="Unassembled WGS sequence"/>
</dbReference>
<comment type="caution">
    <text evidence="1">The sequence shown here is derived from an EMBL/GenBank/DDBJ whole genome shotgun (WGS) entry which is preliminary data.</text>
</comment>
<protein>
    <submittedName>
        <fullName evidence="1">Spore coat protein</fullName>
    </submittedName>
</protein>
<evidence type="ECO:0000313" key="1">
    <source>
        <dbReference type="EMBL" id="TKD70453.1"/>
    </source>
</evidence>
<dbReference type="InterPro" id="IPR014867">
    <property type="entry name" value="Spore_coat_CotH_CotH2/3/7"/>
</dbReference>
<sequence length="359" mass="42615">MKIPEYKLLIDAKGLKKLNKEKWNDRLVPATLKVGDRDYSVNTGYRGAHTRKLKKKSFEVEFDKPEAFHDQKTIHLNAEYNDYSLLRSKLSFDLFSKLQVLTPKSEHIILTLNDLYKSIYLKLDSIDEYYLINNSLPEGGIFYAQNDDANFSLIRPDDYKPKRSLMDGYKRKFGSDEDDVALQVLIYKINTLKREDFVREANNLIDVEKYINWLCGVVCTQNFDAFIQNYALYRNRATGRFEVIPWDYDATWGRDINGRLMEYDYIPITGYNTLTARILDCPSLKEQYRERMDYILETIFTEQALEPEIRKHHQTLRPYVMEDSFQKTKLGYFDSEPEFILTYIRDRRAYLQEELTRLT</sequence>
<dbReference type="PANTHER" id="PTHR40050">
    <property type="entry name" value="INNER SPORE COAT PROTEIN H"/>
    <property type="match status" value="1"/>
</dbReference>
<keyword evidence="1" id="KW-0167">Capsid protein</keyword>
<keyword evidence="1" id="KW-0946">Virion</keyword>
<organism evidence="1 2">
    <name type="scientific">Guptibacillus hwajinpoensis</name>
    <dbReference type="NCBI Taxonomy" id="208199"/>
    <lineage>
        <taxon>Bacteria</taxon>
        <taxon>Bacillati</taxon>
        <taxon>Bacillota</taxon>
        <taxon>Bacilli</taxon>
        <taxon>Bacillales</taxon>
        <taxon>Guptibacillaceae</taxon>
        <taxon>Guptibacillus</taxon>
    </lineage>
</organism>
<gene>
    <name evidence="1" type="ORF">FBF83_07405</name>
</gene>
<dbReference type="Pfam" id="PF08757">
    <property type="entry name" value="CotH"/>
    <property type="match status" value="1"/>
</dbReference>